<organism evidence="1 2">
    <name type="scientific">Hymenobacter nivis</name>
    <dbReference type="NCBI Taxonomy" id="1850093"/>
    <lineage>
        <taxon>Bacteria</taxon>
        <taxon>Pseudomonadati</taxon>
        <taxon>Bacteroidota</taxon>
        <taxon>Cytophagia</taxon>
        <taxon>Cytophagales</taxon>
        <taxon>Hymenobacteraceae</taxon>
        <taxon>Hymenobacter</taxon>
    </lineage>
</organism>
<protein>
    <recommendedName>
        <fullName evidence="3">Ig-like domain-containing protein</fullName>
    </recommendedName>
</protein>
<name>A0A502HE73_9BACT</name>
<proteinExistence type="predicted"/>
<gene>
    <name evidence="1" type="ORF">EAH73_01650</name>
</gene>
<dbReference type="RefSeq" id="WP_140464566.1">
    <property type="nucleotide sequence ID" value="NZ_RCYZ01000001.1"/>
</dbReference>
<dbReference type="EMBL" id="RCYZ01000001">
    <property type="protein sequence ID" value="TPG71975.1"/>
    <property type="molecule type" value="Genomic_DNA"/>
</dbReference>
<accession>A0A502HE73</accession>
<comment type="caution">
    <text evidence="1">The sequence shown here is derived from an EMBL/GenBank/DDBJ whole genome shotgun (WGS) entry which is preliminary data.</text>
</comment>
<reference evidence="1 2" key="1">
    <citation type="journal article" date="2019" name="Environ. Microbiol.">
        <title>Species interactions and distinct microbial communities in high Arctic permafrost affected cryosols are associated with the CH4 and CO2 gas fluxes.</title>
        <authorList>
            <person name="Altshuler I."/>
            <person name="Hamel J."/>
            <person name="Turney S."/>
            <person name="Magnuson E."/>
            <person name="Levesque R."/>
            <person name="Greer C."/>
            <person name="Whyte L.G."/>
        </authorList>
    </citation>
    <scope>NUCLEOTIDE SEQUENCE [LARGE SCALE GENOMIC DNA]</scope>
    <source>
        <strain evidence="1 2">S9.2P</strain>
    </source>
</reference>
<dbReference type="OrthoDB" id="1488462at2"/>
<dbReference type="Proteomes" id="UP000317646">
    <property type="component" value="Unassembled WGS sequence"/>
</dbReference>
<evidence type="ECO:0000313" key="2">
    <source>
        <dbReference type="Proteomes" id="UP000317646"/>
    </source>
</evidence>
<evidence type="ECO:0008006" key="3">
    <source>
        <dbReference type="Google" id="ProtNLM"/>
    </source>
</evidence>
<evidence type="ECO:0000313" key="1">
    <source>
        <dbReference type="EMBL" id="TPG71975.1"/>
    </source>
</evidence>
<keyword evidence="2" id="KW-1185">Reference proteome</keyword>
<sequence length="699" mass="76489">MPGEHLAKLTIRVSFSRADEVRAAQSEEVRFRLAGTWFTYRRGGNGPLANEFVVPDPDDDDGREDYVKNAVTNLVGLIKNTVQQRNLPYLVSEVRALPLDFATQQGVAEFDISALEYVKSYDLSFFCRYTGTPSGWTVIANQATVPPVTAVAIIRDALAFGTATGSADVYITDGDAQPHTFVWADDLSLPANQGPATLYQRDKLKAGTYRCTITATSGASLVLPVVVKSDARFEVAVNTTATTAQLVPSGGLAPYAFLWEDDGSTGPGRTGLATGTYKCRVQDARGTTLDVVVVLSPFHFYFGRNPITLAVDAGDDYRADPTTKPDLSFLCEVWLEKEYGSNVFEQVGTTVEQPADRDGRSVFQVEALLVAFLDYHVPAPASTAVERAAPLFRRFFLKHAEFFGGVAVPAVTLERSYVLLGGLGFYENRARTWFTAYQAQVKPFLTWEPPVKAVLRDQPEFLYFMVTGGAPAFRCQVRVHFSDGTEQLVAHGGADDALDFEVYCLPVGYAALRLAELAGAGPAVLWWEVFVTSPDRATVLSETRRFELDARTFPKRRYFLFATSLGGMATYAATGEAQLDGETTGQEAALTLAPDYDPLAGDTAVQGRVLRPVVKAASGPRTRAQMLASQDLLLSKRVLLLSHDGQRWQPGYIKAKTSSLFDESKAVQTQEFEFYLPAERLYTPALGPAQVTYATIFQP</sequence>
<dbReference type="AlphaFoldDB" id="A0A502HE73"/>